<keyword evidence="3" id="KW-1185">Reference proteome</keyword>
<dbReference type="PANTHER" id="PTHR45663">
    <property type="entry name" value="GEO12009P1"/>
    <property type="match status" value="1"/>
</dbReference>
<gene>
    <name evidence="2" type="ORF">ISO4_02760</name>
</gene>
<dbReference type="PANTHER" id="PTHR45663:SF11">
    <property type="entry name" value="GEO12009P1"/>
    <property type="match status" value="1"/>
</dbReference>
<feature type="domain" description="Thioredoxin" evidence="1">
    <location>
        <begin position="1"/>
        <end position="113"/>
    </location>
</feature>
<evidence type="ECO:0000313" key="3">
    <source>
        <dbReference type="Proteomes" id="UP000644441"/>
    </source>
</evidence>
<dbReference type="InterPro" id="IPR036249">
    <property type="entry name" value="Thioredoxin-like_sf"/>
</dbReference>
<accession>A0ABS0AJ88</accession>
<dbReference type="Pfam" id="PF14561">
    <property type="entry name" value="TPR_20"/>
    <property type="match status" value="1"/>
</dbReference>
<dbReference type="Gene3D" id="1.25.40.10">
    <property type="entry name" value="Tetratricopeptide repeat domain"/>
    <property type="match status" value="2"/>
</dbReference>
<dbReference type="InterPro" id="IPR013766">
    <property type="entry name" value="Thioredoxin_domain"/>
</dbReference>
<evidence type="ECO:0000259" key="1">
    <source>
        <dbReference type="PROSITE" id="PS51352"/>
    </source>
</evidence>
<dbReference type="InterPro" id="IPR011990">
    <property type="entry name" value="TPR-like_helical_dom_sf"/>
</dbReference>
<dbReference type="Gene3D" id="3.40.30.10">
    <property type="entry name" value="Glutaredoxin"/>
    <property type="match status" value="1"/>
</dbReference>
<protein>
    <submittedName>
        <fullName evidence="2">Thioredoxin</fullName>
    </submittedName>
</protein>
<dbReference type="SUPFAM" id="SSF52833">
    <property type="entry name" value="Thioredoxin-like"/>
    <property type="match status" value="1"/>
</dbReference>
<organism evidence="2 3">
    <name type="scientific">Alloalcanivorax venustensis ISO4</name>
    <dbReference type="NCBI Taxonomy" id="1177184"/>
    <lineage>
        <taxon>Bacteria</taxon>
        <taxon>Pseudomonadati</taxon>
        <taxon>Pseudomonadota</taxon>
        <taxon>Gammaproteobacteria</taxon>
        <taxon>Oceanospirillales</taxon>
        <taxon>Alcanivoracaceae</taxon>
        <taxon>Alloalcanivorax</taxon>
    </lineage>
</organism>
<dbReference type="Pfam" id="PF00085">
    <property type="entry name" value="Thioredoxin"/>
    <property type="match status" value="1"/>
</dbReference>
<name>A0ABS0AJ88_9GAMM</name>
<dbReference type="PROSITE" id="PS51352">
    <property type="entry name" value="THIOREDOXIN_2"/>
    <property type="match status" value="1"/>
</dbReference>
<dbReference type="EMBL" id="ARXR01000032">
    <property type="protein sequence ID" value="MBF5054158.1"/>
    <property type="molecule type" value="Genomic_DNA"/>
</dbReference>
<proteinExistence type="predicted"/>
<evidence type="ECO:0000313" key="2">
    <source>
        <dbReference type="EMBL" id="MBF5054158.1"/>
    </source>
</evidence>
<dbReference type="Pfam" id="PF14559">
    <property type="entry name" value="TPR_19"/>
    <property type="match status" value="1"/>
</dbReference>
<sequence>MQDNAAATIDVTEQNAQQLLEHSRQVPVLFGFWASWSQPSQQMTVMLEKLTQEYQGKFVLAKVNADEQANLTSQFGVRDLPSLKMVYQGQLVSELEGAQTESAVRQWLTPVVDPDAAQQEQEEGFLEQIRMAIDAGQGAQAEQALRQMLSEQPDKHAFRALLVEYLLGEGRTDEAQSVLAEVTEDVEALRPFRARFALLEKLDNDGVGLKELQARIERDGKPEDLHAYGLRAAAAGQFKAGLDALLRLLRDHRDYQDGVARSALLEVFECLPKGDPLASEYRRKMFTYLY</sequence>
<dbReference type="Proteomes" id="UP000644441">
    <property type="component" value="Unassembled WGS sequence"/>
</dbReference>
<reference evidence="2 3" key="1">
    <citation type="submission" date="2012-09" db="EMBL/GenBank/DDBJ databases">
        <title>Genome Sequence of alkane-degrading Bacterium Alcanivorax venustensis ISO4.</title>
        <authorList>
            <person name="Lai Q."/>
            <person name="Shao Z."/>
        </authorList>
    </citation>
    <scope>NUCLEOTIDE SEQUENCE [LARGE SCALE GENOMIC DNA]</scope>
    <source>
        <strain evidence="2 3">ISO4</strain>
    </source>
</reference>
<comment type="caution">
    <text evidence="2">The sequence shown here is derived from an EMBL/GenBank/DDBJ whole genome shotgun (WGS) entry which is preliminary data.</text>
</comment>
<dbReference type="RefSeq" id="WP_194856619.1">
    <property type="nucleotide sequence ID" value="NZ_ARXR01000032.1"/>
</dbReference>
<dbReference type="CDD" id="cd02956">
    <property type="entry name" value="ybbN"/>
    <property type="match status" value="1"/>
</dbReference>